<sequence length="213" mass="23911">MRRYLLADTWENREVKIDKIQRSVKLAEKDPLSQRLALRLESAPLFTSELNKGKGIVFDYLENKKDAEELSVQSNPHKLMAASFQAHSRLSLRSAPQALRLENGEDNIASEGSFCSNFPTVFKAVKASNFAPCSSGIVKNKAAVRRRPPKSTRQRRIKVLTDQVKAPPENQREGKQLMGSKKRKCSVEEEEIKATNKAVCLKAIPNEGLPHSQ</sequence>
<accession>A0A816SEC2</accession>
<name>A0A816SEC2_BRANA</name>
<proteinExistence type="predicted"/>
<organism evidence="1">
    <name type="scientific">Brassica napus</name>
    <name type="common">Rape</name>
    <dbReference type="NCBI Taxonomy" id="3708"/>
    <lineage>
        <taxon>Eukaryota</taxon>
        <taxon>Viridiplantae</taxon>
        <taxon>Streptophyta</taxon>
        <taxon>Embryophyta</taxon>
        <taxon>Tracheophyta</taxon>
        <taxon>Spermatophyta</taxon>
        <taxon>Magnoliopsida</taxon>
        <taxon>eudicotyledons</taxon>
        <taxon>Gunneridae</taxon>
        <taxon>Pentapetalae</taxon>
        <taxon>rosids</taxon>
        <taxon>malvids</taxon>
        <taxon>Brassicales</taxon>
        <taxon>Brassicaceae</taxon>
        <taxon>Brassiceae</taxon>
        <taxon>Brassica</taxon>
    </lineage>
</organism>
<evidence type="ECO:0000313" key="1">
    <source>
        <dbReference type="EMBL" id="CAF2082819.1"/>
    </source>
</evidence>
<dbReference type="EMBL" id="HG994360">
    <property type="protein sequence ID" value="CAF2082819.1"/>
    <property type="molecule type" value="Genomic_DNA"/>
</dbReference>
<dbReference type="AlphaFoldDB" id="A0A816SEC2"/>
<dbReference type="Proteomes" id="UP001295469">
    <property type="component" value="Chromosome A06"/>
</dbReference>
<reference evidence="1" key="1">
    <citation type="submission" date="2021-01" db="EMBL/GenBank/DDBJ databases">
        <authorList>
            <consortium name="Genoscope - CEA"/>
            <person name="William W."/>
        </authorList>
    </citation>
    <scope>NUCLEOTIDE SEQUENCE</scope>
</reference>
<protein>
    <submittedName>
        <fullName evidence="1">(rape) hypothetical protein</fullName>
    </submittedName>
</protein>
<gene>
    <name evidence="1" type="ORF">DARMORV10_A06P09140.1</name>
</gene>